<reference evidence="1" key="1">
    <citation type="journal article" date="2020" name="mSystems">
        <title>Genome- and Community-Level Interaction Insights into Carbon Utilization and Element Cycling Functions of Hydrothermarchaeota in Hydrothermal Sediment.</title>
        <authorList>
            <person name="Zhou Z."/>
            <person name="Liu Y."/>
            <person name="Xu W."/>
            <person name="Pan J."/>
            <person name="Luo Z.H."/>
            <person name="Li M."/>
        </authorList>
    </citation>
    <scope>NUCLEOTIDE SEQUENCE [LARGE SCALE GENOMIC DNA]</scope>
    <source>
        <strain evidence="1">HyVt-233</strain>
    </source>
</reference>
<comment type="caution">
    <text evidence="1">The sequence shown here is derived from an EMBL/GenBank/DDBJ whole genome shotgun (WGS) entry which is preliminary data.</text>
</comment>
<gene>
    <name evidence="1" type="ORF">ENG63_06480</name>
</gene>
<accession>A0A7C0Y2W0</accession>
<dbReference type="Proteomes" id="UP000886289">
    <property type="component" value="Unassembled WGS sequence"/>
</dbReference>
<proteinExistence type="predicted"/>
<organism evidence="1">
    <name type="scientific">Desulfofervidus auxilii</name>
    <dbReference type="NCBI Taxonomy" id="1621989"/>
    <lineage>
        <taxon>Bacteria</taxon>
        <taxon>Pseudomonadati</taxon>
        <taxon>Thermodesulfobacteriota</taxon>
        <taxon>Candidatus Desulfofervidia</taxon>
        <taxon>Candidatus Desulfofervidales</taxon>
        <taxon>Candidatus Desulfofervidaceae</taxon>
        <taxon>Candidatus Desulfofervidus</taxon>
    </lineage>
</organism>
<sequence length="279" mass="32290">MQTWHIQTRCPQCGAPVSLTETQRVLHCEYCKTRLYLLPKGFQCYLLPPKKHKDEILFIPFWRIKGMSFVCKMPSKIEAKVIDKTTIALDFPLGFTSLGIRPQAINLEFADVKRGIFLSPQLSFKEALQKIKTRSKSNAFRLSHSKMSCNYKQNILAILGNEEHPSVTVIFHSFIGEVWSLIYFPIFIEESRQKIILKDGLSRQNIGDLTLKEWEQFKKKKVSRLPAWQFLPLICPHCGWDIPCDKEAWAVFCPNCNRGWGVLKNKFVPLHYKVAKTEG</sequence>
<evidence type="ECO:0000313" key="1">
    <source>
        <dbReference type="EMBL" id="HDD44487.1"/>
    </source>
</evidence>
<dbReference type="EMBL" id="DRBS01000247">
    <property type="protein sequence ID" value="HDD44487.1"/>
    <property type="molecule type" value="Genomic_DNA"/>
</dbReference>
<dbReference type="AlphaFoldDB" id="A0A7C0Y2W0"/>
<feature type="non-terminal residue" evidence="1">
    <location>
        <position position="279"/>
    </location>
</feature>
<name>A0A7C0Y2W0_DESA2</name>
<protein>
    <submittedName>
        <fullName evidence="1">Uncharacterized protein</fullName>
    </submittedName>
</protein>